<reference evidence="1" key="1">
    <citation type="submission" date="2021-02" db="EMBL/GenBank/DDBJ databases">
        <authorList>
            <person name="Nowell W R."/>
        </authorList>
    </citation>
    <scope>NUCLEOTIDE SEQUENCE</scope>
</reference>
<dbReference type="Proteomes" id="UP000663881">
    <property type="component" value="Unassembled WGS sequence"/>
</dbReference>
<feature type="non-terminal residue" evidence="1">
    <location>
        <position position="1"/>
    </location>
</feature>
<gene>
    <name evidence="1" type="ORF">OKA104_LOCUS53795</name>
</gene>
<organism evidence="1 2">
    <name type="scientific">Adineta steineri</name>
    <dbReference type="NCBI Taxonomy" id="433720"/>
    <lineage>
        <taxon>Eukaryota</taxon>
        <taxon>Metazoa</taxon>
        <taxon>Spiralia</taxon>
        <taxon>Gnathifera</taxon>
        <taxon>Rotifera</taxon>
        <taxon>Eurotatoria</taxon>
        <taxon>Bdelloidea</taxon>
        <taxon>Adinetida</taxon>
        <taxon>Adinetidae</taxon>
        <taxon>Adineta</taxon>
    </lineage>
</organism>
<accession>A0A820RWA7</accession>
<dbReference type="AlphaFoldDB" id="A0A820RWA7"/>
<protein>
    <submittedName>
        <fullName evidence="1">Uncharacterized protein</fullName>
    </submittedName>
</protein>
<evidence type="ECO:0000313" key="1">
    <source>
        <dbReference type="EMBL" id="CAF4444105.1"/>
    </source>
</evidence>
<dbReference type="EMBL" id="CAJOAY010034291">
    <property type="protein sequence ID" value="CAF4444105.1"/>
    <property type="molecule type" value="Genomic_DNA"/>
</dbReference>
<evidence type="ECO:0000313" key="2">
    <source>
        <dbReference type="Proteomes" id="UP000663881"/>
    </source>
</evidence>
<sequence length="117" mass="13161">MVNMSSLTSTSSVYVQITPSGITANLIQYGTSMITRGSQQDLQFDPGTYSIDRDNNVLNATNWIYEYYCRIYGLYMFPNLQGSLLSIEDLRNDSSNPSCLSNRTGWKFSNSIKSSLK</sequence>
<comment type="caution">
    <text evidence="1">The sequence shown here is derived from an EMBL/GenBank/DDBJ whole genome shotgun (WGS) entry which is preliminary data.</text>
</comment>
<proteinExistence type="predicted"/>
<name>A0A820RWA7_9BILA</name>